<name>A0A0F0M2D4_9MICO</name>
<dbReference type="Proteomes" id="UP000257479">
    <property type="component" value="Unassembled WGS sequence"/>
</dbReference>
<evidence type="ECO:0000313" key="1">
    <source>
        <dbReference type="EMBL" id="HAN23105.1"/>
    </source>
</evidence>
<dbReference type="EMBL" id="JYIY01000059">
    <property type="protein sequence ID" value="KJL39037.1"/>
    <property type="molecule type" value="Genomic_DNA"/>
</dbReference>
<proteinExistence type="predicted"/>
<dbReference type="AlphaFoldDB" id="A0A0F0M2D4"/>
<dbReference type="Proteomes" id="UP000033451">
    <property type="component" value="Unassembled WGS sequence"/>
</dbReference>
<evidence type="ECO:0000313" key="2">
    <source>
        <dbReference type="EMBL" id="KJL39037.1"/>
    </source>
</evidence>
<reference evidence="2 3" key="1">
    <citation type="submission" date="2015-02" db="EMBL/GenBank/DDBJ databases">
        <title>Draft genome sequences of ten Microbacterium spp. with emphasis on heavy metal contaminated environments.</title>
        <authorList>
            <person name="Corretto E."/>
        </authorList>
    </citation>
    <scope>NUCLEOTIDE SEQUENCE [LARGE SCALE GENOMIC DNA]</scope>
    <source>
        <strain evidence="2 3">DSM 18659</strain>
    </source>
</reference>
<gene>
    <name evidence="1" type="ORF">DCP95_00835</name>
    <name evidence="2" type="ORF">RR49_00611</name>
</gene>
<accession>A0A0F0M2D4</accession>
<dbReference type="STRING" id="400772.RR49_00611"/>
<dbReference type="OrthoDB" id="3781658at2"/>
<dbReference type="RefSeq" id="WP_048809348.1">
    <property type="nucleotide sequence ID" value="NZ_JYIY01000059.1"/>
</dbReference>
<comment type="caution">
    <text evidence="2">The sequence shown here is derived from an EMBL/GenBank/DDBJ whole genome shotgun (WGS) entry which is preliminary data.</text>
</comment>
<organism evidence="2 3">
    <name type="scientific">Microbacterium ginsengisoli</name>
    <dbReference type="NCBI Taxonomy" id="400772"/>
    <lineage>
        <taxon>Bacteria</taxon>
        <taxon>Bacillati</taxon>
        <taxon>Actinomycetota</taxon>
        <taxon>Actinomycetes</taxon>
        <taxon>Micrococcales</taxon>
        <taxon>Microbacteriaceae</taxon>
        <taxon>Microbacterium</taxon>
    </lineage>
</organism>
<keyword evidence="3" id="KW-1185">Reference proteome</keyword>
<reference evidence="1 4" key="2">
    <citation type="journal article" date="2018" name="Nat. Biotechnol.">
        <title>A standardized bacterial taxonomy based on genome phylogeny substantially revises the tree of life.</title>
        <authorList>
            <person name="Parks D.H."/>
            <person name="Chuvochina M."/>
            <person name="Waite D.W."/>
            <person name="Rinke C."/>
            <person name="Skarshewski A."/>
            <person name="Chaumeil P.A."/>
            <person name="Hugenholtz P."/>
        </authorList>
    </citation>
    <scope>NUCLEOTIDE SEQUENCE [LARGE SCALE GENOMIC DNA]</scope>
    <source>
        <strain evidence="1">UBA9152</strain>
    </source>
</reference>
<evidence type="ECO:0000313" key="3">
    <source>
        <dbReference type="Proteomes" id="UP000033451"/>
    </source>
</evidence>
<dbReference type="EMBL" id="DMNG01000011">
    <property type="protein sequence ID" value="HAN23105.1"/>
    <property type="molecule type" value="Genomic_DNA"/>
</dbReference>
<protein>
    <submittedName>
        <fullName evidence="2">Uncharacterized protein</fullName>
    </submittedName>
</protein>
<dbReference type="PATRIC" id="fig|400772.4.peg.645"/>
<sequence length="145" mass="15705">MPIFSNPVQDATETRQAVRALAHASRAFADPADTYQVVGELLGTLRSLEQVLEQVAAAHVRHQDKAFLDNGDHEAGVDEAWAAANALRKAAELVQLAETAVDQATQHSSYIAWHPAPVASRPELDPFSRDPFEAHFVSSPKGLSL</sequence>
<evidence type="ECO:0000313" key="4">
    <source>
        <dbReference type="Proteomes" id="UP000257479"/>
    </source>
</evidence>